<dbReference type="Proteomes" id="UP001057375">
    <property type="component" value="Unassembled WGS sequence"/>
</dbReference>
<organism evidence="1 2">
    <name type="scientific">Aduncisulcus paluster</name>
    <dbReference type="NCBI Taxonomy" id="2918883"/>
    <lineage>
        <taxon>Eukaryota</taxon>
        <taxon>Metamonada</taxon>
        <taxon>Carpediemonas-like organisms</taxon>
        <taxon>Aduncisulcus</taxon>
    </lineage>
</organism>
<protein>
    <submittedName>
        <fullName evidence="1">Uncharacterized protein</fullName>
    </submittedName>
</protein>
<comment type="caution">
    <text evidence="1">The sequence shown here is derived from an EMBL/GenBank/DDBJ whole genome shotgun (WGS) entry which is preliminary data.</text>
</comment>
<feature type="non-terminal residue" evidence="1">
    <location>
        <position position="1"/>
    </location>
</feature>
<feature type="non-terminal residue" evidence="1">
    <location>
        <position position="149"/>
    </location>
</feature>
<accession>A0ABQ5JQN4</accession>
<sequence length="149" mass="16333">AKELSALLKRKKKKFKLLQRMFSINRELSVKQSVLSGFDLELEPHPEQYLTAQCTGNSTVCLSLNPPETHLQSVMRMINASVLIPNKATRWIPATSGPRLSIPAIIRTLVMCASSSSDEKLFLAKKGGLQADYSVSVVLDLSSSTLSSV</sequence>
<keyword evidence="2" id="KW-1185">Reference proteome</keyword>
<evidence type="ECO:0000313" key="2">
    <source>
        <dbReference type="Proteomes" id="UP001057375"/>
    </source>
</evidence>
<name>A0ABQ5JQN4_9EUKA</name>
<evidence type="ECO:0000313" key="1">
    <source>
        <dbReference type="EMBL" id="GKT13410.1"/>
    </source>
</evidence>
<reference evidence="1" key="1">
    <citation type="submission" date="2022-03" db="EMBL/GenBank/DDBJ databases">
        <title>Draft genome sequence of Aduncisulcus paluster, a free-living microaerophilic Fornicata.</title>
        <authorList>
            <person name="Yuyama I."/>
            <person name="Kume K."/>
            <person name="Tamura T."/>
            <person name="Inagaki Y."/>
            <person name="Hashimoto T."/>
        </authorList>
    </citation>
    <scope>NUCLEOTIDE SEQUENCE</scope>
    <source>
        <strain evidence="1">NY0171</strain>
    </source>
</reference>
<proteinExistence type="predicted"/>
<dbReference type="EMBL" id="BQXS01005634">
    <property type="protein sequence ID" value="GKT13410.1"/>
    <property type="molecule type" value="Genomic_DNA"/>
</dbReference>
<gene>
    <name evidence="1" type="ORF">ADUPG1_003961</name>
</gene>